<organism evidence="2 3">
    <name type="scientific">Dreissena polymorpha</name>
    <name type="common">Zebra mussel</name>
    <name type="synonym">Mytilus polymorpha</name>
    <dbReference type="NCBI Taxonomy" id="45954"/>
    <lineage>
        <taxon>Eukaryota</taxon>
        <taxon>Metazoa</taxon>
        <taxon>Spiralia</taxon>
        <taxon>Lophotrochozoa</taxon>
        <taxon>Mollusca</taxon>
        <taxon>Bivalvia</taxon>
        <taxon>Autobranchia</taxon>
        <taxon>Heteroconchia</taxon>
        <taxon>Euheterodonta</taxon>
        <taxon>Imparidentia</taxon>
        <taxon>Neoheterodontei</taxon>
        <taxon>Myida</taxon>
        <taxon>Dreissenoidea</taxon>
        <taxon>Dreissenidae</taxon>
        <taxon>Dreissena</taxon>
    </lineage>
</organism>
<sequence>MGAGWVMTDGVCEGCGGSFGVGTGDGLVVSSKYRCRWLVMGPCIVEIDRIVIRDVQYKFEVIQWTNEEFQGSSANSDGQTDGQTHINTISPLFLRKHIIGTNLLTKFHADQKINVSSRVLTRKNAPPPPPPPPPSGSHVFQPTCISF</sequence>
<feature type="region of interest" description="Disordered" evidence="1">
    <location>
        <begin position="119"/>
        <end position="147"/>
    </location>
</feature>
<proteinExistence type="predicted"/>
<dbReference type="EMBL" id="JAIWYP010000011">
    <property type="protein sequence ID" value="KAH3735816.1"/>
    <property type="molecule type" value="Genomic_DNA"/>
</dbReference>
<keyword evidence="3" id="KW-1185">Reference proteome</keyword>
<reference evidence="2" key="2">
    <citation type="submission" date="2020-11" db="EMBL/GenBank/DDBJ databases">
        <authorList>
            <person name="McCartney M.A."/>
            <person name="Auch B."/>
            <person name="Kono T."/>
            <person name="Mallez S."/>
            <person name="Becker A."/>
            <person name="Gohl D.M."/>
            <person name="Silverstein K.A.T."/>
            <person name="Koren S."/>
            <person name="Bechman K.B."/>
            <person name="Herman A."/>
            <person name="Abrahante J.E."/>
            <person name="Garbe J."/>
        </authorList>
    </citation>
    <scope>NUCLEOTIDE SEQUENCE</scope>
    <source>
        <strain evidence="2">Duluth1</strain>
        <tissue evidence="2">Whole animal</tissue>
    </source>
</reference>
<comment type="caution">
    <text evidence="2">The sequence shown here is derived from an EMBL/GenBank/DDBJ whole genome shotgun (WGS) entry which is preliminary data.</text>
</comment>
<evidence type="ECO:0000313" key="3">
    <source>
        <dbReference type="Proteomes" id="UP000828390"/>
    </source>
</evidence>
<evidence type="ECO:0000313" key="2">
    <source>
        <dbReference type="EMBL" id="KAH3735816.1"/>
    </source>
</evidence>
<evidence type="ECO:0000256" key="1">
    <source>
        <dbReference type="SAM" id="MobiDB-lite"/>
    </source>
</evidence>
<dbReference type="AlphaFoldDB" id="A0A9D4D0W8"/>
<feature type="compositionally biased region" description="Polar residues" evidence="1">
    <location>
        <begin position="138"/>
        <end position="147"/>
    </location>
</feature>
<protein>
    <submittedName>
        <fullName evidence="2">Uncharacterized protein</fullName>
    </submittedName>
</protein>
<name>A0A9D4D0W8_DREPO</name>
<accession>A0A9D4D0W8</accession>
<dbReference type="Proteomes" id="UP000828390">
    <property type="component" value="Unassembled WGS sequence"/>
</dbReference>
<feature type="compositionally biased region" description="Pro residues" evidence="1">
    <location>
        <begin position="125"/>
        <end position="135"/>
    </location>
</feature>
<gene>
    <name evidence="2" type="ORF">DPMN_042374</name>
</gene>
<reference evidence="2" key="1">
    <citation type="journal article" date="2019" name="bioRxiv">
        <title>The Genome of the Zebra Mussel, Dreissena polymorpha: A Resource for Invasive Species Research.</title>
        <authorList>
            <person name="McCartney M.A."/>
            <person name="Auch B."/>
            <person name="Kono T."/>
            <person name="Mallez S."/>
            <person name="Zhang Y."/>
            <person name="Obille A."/>
            <person name="Becker A."/>
            <person name="Abrahante J.E."/>
            <person name="Garbe J."/>
            <person name="Badalamenti J.P."/>
            <person name="Herman A."/>
            <person name="Mangelson H."/>
            <person name="Liachko I."/>
            <person name="Sullivan S."/>
            <person name="Sone E.D."/>
            <person name="Koren S."/>
            <person name="Silverstein K.A.T."/>
            <person name="Beckman K.B."/>
            <person name="Gohl D.M."/>
        </authorList>
    </citation>
    <scope>NUCLEOTIDE SEQUENCE</scope>
    <source>
        <strain evidence="2">Duluth1</strain>
        <tissue evidence="2">Whole animal</tissue>
    </source>
</reference>